<dbReference type="EMBL" id="LNTC01000001">
    <property type="protein sequence ID" value="OQR42356.1"/>
    <property type="molecule type" value="Genomic_DNA"/>
</dbReference>
<evidence type="ECO:0000256" key="1">
    <source>
        <dbReference type="SAM" id="Coils"/>
    </source>
</evidence>
<reference evidence="2 3" key="1">
    <citation type="submission" date="2017-04" db="EMBL/GenBank/DDBJ databases">
        <title>Accumulation and expression of multiple antibiotic resistance genes in Arcobacter cryaerophilus that thrives in sewage.</title>
        <authorList>
            <person name="Millar J.A."/>
            <person name="Raghavan R."/>
        </authorList>
    </citation>
    <scope>NUCLEOTIDE SEQUENCE [LARGE SCALE GENOMIC DNA]</scope>
    <source>
        <strain evidence="2 3">AZT-1</strain>
    </source>
</reference>
<sequence length="180" mass="20602">MTNAETILKLNEALTSLIKAYEELQGENGVLKQRVNELEDEVLNLELIKEDLEKSVNELKSNTEEDKNTIYSMLGQIEGILNKTTSSIATVEETKYEEVKKVDDNKAFNPVISQNLLDNSFEHKNETELEPDKKEEENIFAYEQNSTNILNEENSLYKKEDDNKIDLSDGRLDSILGIKQ</sequence>
<dbReference type="Gene3D" id="1.20.5.340">
    <property type="match status" value="1"/>
</dbReference>
<gene>
    <name evidence="2" type="ORF">AS859_00135</name>
</gene>
<keyword evidence="1" id="KW-0175">Coiled coil</keyword>
<comment type="caution">
    <text evidence="2">The sequence shown here is derived from an EMBL/GenBank/DDBJ whole genome shotgun (WGS) entry which is preliminary data.</text>
</comment>
<feature type="coiled-coil region" evidence="1">
    <location>
        <begin position="7"/>
        <end position="69"/>
    </location>
</feature>
<organism evidence="2 3">
    <name type="scientific">Aliarcobacter cryaerophilus</name>
    <dbReference type="NCBI Taxonomy" id="28198"/>
    <lineage>
        <taxon>Bacteria</taxon>
        <taxon>Pseudomonadati</taxon>
        <taxon>Campylobacterota</taxon>
        <taxon>Epsilonproteobacteria</taxon>
        <taxon>Campylobacterales</taxon>
        <taxon>Arcobacteraceae</taxon>
        <taxon>Aliarcobacter</taxon>
    </lineage>
</organism>
<dbReference type="AlphaFoldDB" id="A0A1V9VE66"/>
<evidence type="ECO:0000313" key="3">
    <source>
        <dbReference type="Proteomes" id="UP000192599"/>
    </source>
</evidence>
<proteinExistence type="predicted"/>
<protein>
    <submittedName>
        <fullName evidence="2">Uncharacterized protein</fullName>
    </submittedName>
</protein>
<evidence type="ECO:0000313" key="2">
    <source>
        <dbReference type="EMBL" id="OQR42356.1"/>
    </source>
</evidence>
<accession>A0A1V9VE66</accession>
<dbReference type="Proteomes" id="UP000192599">
    <property type="component" value="Unassembled WGS sequence"/>
</dbReference>
<name>A0A1V9VE66_9BACT</name>